<dbReference type="InterPro" id="IPR018936">
    <property type="entry name" value="PI3/4_kinase_CS"/>
</dbReference>
<dbReference type="Pfam" id="PF02260">
    <property type="entry name" value="FATC"/>
    <property type="match status" value="1"/>
</dbReference>
<dbReference type="Proteomes" id="UP000265663">
    <property type="component" value="Unassembled WGS sequence"/>
</dbReference>
<dbReference type="SUPFAM" id="SSF48371">
    <property type="entry name" value="ARM repeat"/>
    <property type="match status" value="1"/>
</dbReference>
<dbReference type="InterPro" id="IPR015943">
    <property type="entry name" value="WD40/YVTN_repeat-like_dom_sf"/>
</dbReference>
<gene>
    <name evidence="17" type="ORF">GMOD_00006683</name>
</gene>
<keyword evidence="9" id="KW-0067">ATP-binding</keyword>
<dbReference type="GO" id="GO:0080090">
    <property type="term" value="P:regulation of primary metabolic process"/>
    <property type="evidence" value="ECO:0007669"/>
    <property type="project" value="UniProtKB-ARBA"/>
</dbReference>
<evidence type="ECO:0000313" key="17">
    <source>
        <dbReference type="EMBL" id="RMZ71557.1"/>
    </source>
</evidence>
<dbReference type="SUPFAM" id="SSF56112">
    <property type="entry name" value="Protein kinase-like (PK-like)"/>
    <property type="match status" value="1"/>
</dbReference>
<dbReference type="Gene3D" id="1.10.1070.11">
    <property type="entry name" value="Phosphatidylinositol 3-/4-kinase, catalytic domain"/>
    <property type="match status" value="1"/>
</dbReference>
<dbReference type="Pfam" id="PF08771">
    <property type="entry name" value="FRB_dom"/>
    <property type="match status" value="1"/>
</dbReference>
<dbReference type="PROSITE" id="PS50077">
    <property type="entry name" value="HEAT_REPEAT"/>
    <property type="match status" value="1"/>
</dbReference>
<comment type="similarity">
    <text evidence="1">Belongs to the PI3/PI4-kinase family.</text>
</comment>
<accession>A0A3M7MAP8</accession>
<dbReference type="Gene3D" id="1.20.120.150">
    <property type="entry name" value="FKBP12-rapamycin binding domain"/>
    <property type="match status" value="1"/>
</dbReference>
<reference evidence="17 18" key="1">
    <citation type="journal article" date="2014" name="PLoS ONE">
        <title>De novo Genome Assembly of the Fungal Plant Pathogen Pyrenophora semeniperda.</title>
        <authorList>
            <person name="Soliai M.M."/>
            <person name="Meyer S.E."/>
            <person name="Udall J.A."/>
            <person name="Elzinga D.E."/>
            <person name="Hermansen R.A."/>
            <person name="Bodily P.M."/>
            <person name="Hart A.A."/>
            <person name="Coleman C.E."/>
        </authorList>
    </citation>
    <scope>NUCLEOTIDE SEQUENCE [LARGE SCALE GENOMIC DNA]</scope>
    <source>
        <strain evidence="17 18">CCB06</strain>
        <tissue evidence="17">Mycelium</tissue>
    </source>
</reference>
<dbReference type="PANTHER" id="PTHR11139">
    <property type="entry name" value="ATAXIA TELANGIECTASIA MUTATED ATM -RELATED"/>
    <property type="match status" value="1"/>
</dbReference>
<dbReference type="CDD" id="cd05169">
    <property type="entry name" value="PIKKc_TOR"/>
    <property type="match status" value="1"/>
</dbReference>
<dbReference type="InterPro" id="IPR021133">
    <property type="entry name" value="HEAT_type_2"/>
</dbReference>
<keyword evidence="6" id="KW-0677">Repeat</keyword>
<comment type="catalytic activity">
    <reaction evidence="11">
        <text>L-threonyl-[protein] + ATP = O-phospho-L-threonyl-[protein] + ADP + H(+)</text>
        <dbReference type="Rhea" id="RHEA:46608"/>
        <dbReference type="Rhea" id="RHEA-COMP:11060"/>
        <dbReference type="Rhea" id="RHEA-COMP:11605"/>
        <dbReference type="ChEBI" id="CHEBI:15378"/>
        <dbReference type="ChEBI" id="CHEBI:30013"/>
        <dbReference type="ChEBI" id="CHEBI:30616"/>
        <dbReference type="ChEBI" id="CHEBI:61977"/>
        <dbReference type="ChEBI" id="CHEBI:456216"/>
        <dbReference type="EC" id="2.7.11.1"/>
    </reaction>
</comment>
<proteinExistence type="inferred from homology"/>
<evidence type="ECO:0000256" key="3">
    <source>
        <dbReference type="ARBA" id="ARBA00012513"/>
    </source>
</evidence>
<comment type="catalytic activity">
    <reaction evidence="12">
        <text>L-seryl-[protein] + ATP = O-phospho-L-seryl-[protein] + ADP + H(+)</text>
        <dbReference type="Rhea" id="RHEA:17989"/>
        <dbReference type="Rhea" id="RHEA-COMP:9863"/>
        <dbReference type="Rhea" id="RHEA-COMP:11604"/>
        <dbReference type="ChEBI" id="CHEBI:15378"/>
        <dbReference type="ChEBI" id="CHEBI:29999"/>
        <dbReference type="ChEBI" id="CHEBI:30616"/>
        <dbReference type="ChEBI" id="CHEBI:83421"/>
        <dbReference type="ChEBI" id="CHEBI:456216"/>
        <dbReference type="EC" id="2.7.11.1"/>
    </reaction>
</comment>
<evidence type="ECO:0000256" key="9">
    <source>
        <dbReference type="ARBA" id="ARBA00022840"/>
    </source>
</evidence>
<evidence type="ECO:0000256" key="6">
    <source>
        <dbReference type="ARBA" id="ARBA00022737"/>
    </source>
</evidence>
<dbReference type="InterPro" id="IPR036940">
    <property type="entry name" value="PI3/4_kinase_cat_sf"/>
</dbReference>
<dbReference type="SMART" id="SM01345">
    <property type="entry name" value="Rapamycin_bind"/>
    <property type="match status" value="1"/>
</dbReference>
<dbReference type="Gene3D" id="2.130.10.10">
    <property type="entry name" value="YVTN repeat-like/Quinoprotein amine dehydrogenase"/>
    <property type="match status" value="1"/>
</dbReference>
<evidence type="ECO:0000256" key="12">
    <source>
        <dbReference type="ARBA" id="ARBA00048679"/>
    </source>
</evidence>
<dbReference type="GO" id="GO:0038202">
    <property type="term" value="P:TORC1 signaling"/>
    <property type="evidence" value="ECO:0007669"/>
    <property type="project" value="TreeGrafter"/>
</dbReference>
<sequence>MSPSYPIFAATFANNRPGLLVVGGGGGAGRSGVKNQITAFDFSSRAPTVQPIAEIEASKDDSITCLDNLSTKDGLILFAGNNSSEESRLNGRNEHLRAFELQLPRNKGTEKTEGRLEFLSQTTLFTTPQSIGAKKEGYQRIVRLSPPHRAASSTPNRRIGAIASSLAGNENEVVIFSATSNKPTSQDIIARITLTKAQEANDLDILTQEEGRFRVAYVTDQEVFVQDVNHDFDQNKARAKSERDLRISLELNNTQVYTVPHVDKGARSKLRCVRWLSPKHLLLLSNKPNRTGVELLLLHLYEQGPGSIVLRKALPKHVKAATDMDVCLLDADDEGAYQIAIAVGAIDISLTIYTMEYHGPTRDSLSSFHSFNSYDNVHDVQMTKVVFSPFFKPDGSAGRQTSPQYIHLASTSLGNTISVETFPLQHTGSRYVLQTTRSRNMFTAATYLAVAMVVAVMALLIQSLVDPEGNLTKGVLPAGLQKAAGQQKTFGETLREKRHQAMLNNADSPVVKTSQRIADLLHLHLPHVLSDTTAPDSTEQKALVIHHDHESEGTLSTEVHAGDEEVLKKHVAARKWDELSEKERRIWKQKLSDAGMWAVGEGETILKSIFFGQIGGAIGHVAEGASGEAVKMAQQGPLSSALDRIVHDLRSKNDETRQRAANTLRQTVEAAHRELAPNVFTNFNNEVYTKISGLIVTGSDSNERIGGIHALNALIDFRGDDAGQKTTRFASYLRAVMRGQDVTAMVVAAKALGRLAKPGGTLTAELVEAEVKGALEWLQLERLENRRFAAVLILRELAKNSPTLMYQWIAQIFEVIWVALRDPKVLIRESAAEAISACFEIISPRDSQMRQLWFGKVYDEILRGFTINTNEAIHGSLLTMKELLDKSAMFMNDQKYKETVEQVLKYREHRDALVRREVVLIIPILAGYSPTEFATKYLHQCMLHLQGLIRKDRDRDKAFVAIGQIANAVGVAISPYLEGILGFIQEGLIAKSRNKSGINEAPIFQCLSMISAAVGQALTKSVERLLDPIFSCGLSDSLFQALVDMAHYVPPSRPMIQEKLLDLLSQILAGRHFLPLGSPYQVSQPPQIWTRDHKDPQTIAPREAEIALALHTLGSFDFTGHVLNEFVRDVAIRYVEADNPEIRKRAALTCCQLFVKDPIVHQTSTHATKVVGDIIEKLLTVGVGDVDPDIRWDVLIALDARFDRHLGKADNVRTLFLALNDEVFGIREAAMSIIGRLTAVNPAYVFPSLRKVLLQLLTEVNYANSPRSKEESAKLISSLVGAADSLIKPLIDPIVEVLLPKCKDPNPEVASTTLKAIGDLATVGGEGMIKYIKDLMPVILDFMQDQTSDAKRFSALKALGQLATNAGYVIEPYRDYPELMNILMSIVKTEPEGELRRETVRLMGTLGALDPDEYQKIMEQSPDKHLILEAQAITDVSLIMQGITPSNEEYYPTIVISTLMGLLKDPSLVQYHTAIVEAVMNIYATMGLKCVPFLNQVVPGFLHVIKSTPAGRSEGYFNQLSQLVRIVRQHIRPYLPSILATIKEYWSSSPQLQATILSLIEAIARSLEGEFKVYLADVLPLMLSVLDSDQTGKRLPSERVLHAFLIFGSSAEEYMHLIIPVMVKMFDKPGQPIQIRRHAIETLGRLSKQVNVSEFAARIVHPLCRVLSGSEPTLKQTALETLCALIFQLGPDYIHFVPTVNKILIAHKVPHENYGRIVSKLQKGEPLPQDLSPDERYGEDDEDLNPAEILTKKLAVNQQHLKQAWEASNKTTKEDWIEWMRRFSVELLRESPQQALRACTPLGSVYNPIARTLFNSAFVSCWTELYDQYQEELVRSIETALTSPNIPPEILQVLLNLAEFMEHDDKALPIDVRILGMYAGKCHAFAKALHYKELEFNAEQNSSAVEALISINNQLQQTDAAFGILPPLAATAAWGLGKFADMDNYLGVMKEQSPDRAFFASILNIHNNRFEIAVEEIAKARKGLDTELSSLLGESYQRAYLPMIRVQMLAELEEIMQYKQNEGNLEKQKSMRKTWMKRLRGLQPNPEVWQRMIKVRQLVISPQEGTDMWIKYTNLCRKSNRMNLANKALQKLLDIESKGDSTVVEFVRNNAHAISHPVAYTTYKYMWADQNNKQEALDSMKEFTGRLSEDLAMRTRAAANPMMGQNGMNGMSNGQHMFNNMNPFATTNGPNGVNGMNGSAMLNGSTTVVSPSELVQCHRLLAKCYLKQGDWQQELQDGEWEHEYVHEILAAYAAATRYNKDWYKAWHAWALANFEVINSITSKSDREATEVPNNIIHDHVIPAIQGFFKSIALSSTSSLQDTLRLLTLWFGYGGREGVNRTITEGTKSVPIDTWLEVIPQLLARINQPNAVVRQSIHQLLIEVGKAHPQALVFPLTVSMKSDVSRRQRSAKELMEAMREHSPKLVEQADLEARDWCNTFRTSGEIGDLNQAWDLYYQVFRKIARQLPSLMTLELQYVSPKLKDAHDLELAVPGTYQVGKPVIRIISFEPIASVIQSKQRPRKLEMRGSDGKAHTHILKGHEDIRQDERVMQLFGLCNTLLSNDVESRKRHLNIQRYAAVPLSTQSGLLGFVPNSDTLHVLIREYRDSRKILLNIEHRIMLQMAPDYDCLTLMQKVEVFGYALDNTTGQDLYRVLWLKSKSSEAWLDRRTNYTRSLAVMSMVGYILGLGDRHPSNLMLDRITGKVVHIDFGDCFEVAMHREKYPERVPFRLTRMLTYAMEVSNIEGSYRTTCEHVMRVLRSNKESVMAVLEAFIHDPLLTWRLNHRDTSPVEPNYPSERRQSIMGEAANVPPEHQMSSIVGRPRHRSSVAPPQNNDVDAKEVQNARALQVLSRVKEKLTGRDFGKGEDLATEIQVDRLIKEATNLENLCQHYIGWCSFW</sequence>
<keyword evidence="7" id="KW-0547">Nucleotide-binding</keyword>
<dbReference type="Pfam" id="PF23593">
    <property type="entry name" value="HEAT_ATR"/>
    <property type="match status" value="1"/>
</dbReference>
<dbReference type="InterPro" id="IPR026683">
    <property type="entry name" value="TOR_cat"/>
</dbReference>
<dbReference type="Gene3D" id="1.25.10.10">
    <property type="entry name" value="Leucine-rich Repeat Variant"/>
    <property type="match status" value="4"/>
</dbReference>
<organism evidence="17 18">
    <name type="scientific">Pyrenophora seminiperda CCB06</name>
    <dbReference type="NCBI Taxonomy" id="1302712"/>
    <lineage>
        <taxon>Eukaryota</taxon>
        <taxon>Fungi</taxon>
        <taxon>Dikarya</taxon>
        <taxon>Ascomycota</taxon>
        <taxon>Pezizomycotina</taxon>
        <taxon>Dothideomycetes</taxon>
        <taxon>Pleosporomycetidae</taxon>
        <taxon>Pleosporales</taxon>
        <taxon>Pleosporineae</taxon>
        <taxon>Pleosporaceae</taxon>
        <taxon>Pyrenophora</taxon>
    </lineage>
</organism>
<evidence type="ECO:0000256" key="11">
    <source>
        <dbReference type="ARBA" id="ARBA00047899"/>
    </source>
</evidence>
<dbReference type="InterPro" id="IPR014009">
    <property type="entry name" value="PIK_FAT"/>
</dbReference>
<dbReference type="InterPro" id="IPR016024">
    <property type="entry name" value="ARM-type_fold"/>
</dbReference>
<comment type="function">
    <text evidence="10">Serine/threonine protein kinase which activates checkpoint signaling upon genotoxic stresses such as ionizing radiation (IR), ultraviolet light (UV), or DNA replication stalling, thereby acting as a DNA damage sensor. Recognizes the substrate consensus sequence [ST]-Q. Phosphorylates histone H2A to form H2AS128ph (gamma-H2A) at sites of DNA damage, involved in the regulation of DNA damage response mechanism. Required for the control of telomere length and genome stability.</text>
</comment>
<dbReference type="SMART" id="SM01343">
    <property type="entry name" value="FATC"/>
    <property type="match status" value="1"/>
</dbReference>
<dbReference type="InterPro" id="IPR000403">
    <property type="entry name" value="PI3/4_kinase_cat_dom"/>
</dbReference>
<dbReference type="PROSITE" id="PS00916">
    <property type="entry name" value="PI3_4_KINASE_2"/>
    <property type="match status" value="1"/>
</dbReference>
<evidence type="ECO:0000256" key="7">
    <source>
        <dbReference type="ARBA" id="ARBA00022741"/>
    </source>
</evidence>
<dbReference type="InterPro" id="IPR036738">
    <property type="entry name" value="FRB_sf"/>
</dbReference>
<keyword evidence="18" id="KW-1185">Reference proteome</keyword>
<dbReference type="OrthoDB" id="381190at2759"/>
<dbReference type="SMART" id="SM00146">
    <property type="entry name" value="PI3Kc"/>
    <property type="match status" value="1"/>
</dbReference>
<dbReference type="PROSITE" id="PS50290">
    <property type="entry name" value="PI3_4_KINASE_3"/>
    <property type="match status" value="1"/>
</dbReference>
<dbReference type="FunFam" id="1.25.10.10:FF:000446">
    <property type="entry name" value="Serine/threonine-protein kinase TOR"/>
    <property type="match status" value="1"/>
</dbReference>
<dbReference type="FunFam" id="1.25.40.10:FF:000228">
    <property type="entry name" value="Serine/threonine-protein kinase TOR"/>
    <property type="match status" value="1"/>
</dbReference>
<dbReference type="FunFam" id="1.25.10.10:FF:000582">
    <property type="entry name" value="Serine/threonine-protein kinase TOR"/>
    <property type="match status" value="1"/>
</dbReference>
<dbReference type="InterPro" id="IPR011989">
    <property type="entry name" value="ARM-like"/>
</dbReference>
<dbReference type="GO" id="GO:0004674">
    <property type="term" value="F:protein serine/threonine kinase activity"/>
    <property type="evidence" value="ECO:0007669"/>
    <property type="project" value="UniProtKB-KW"/>
</dbReference>
<dbReference type="InterPro" id="IPR003151">
    <property type="entry name" value="PIK-rel_kinase_FAT"/>
</dbReference>
<feature type="domain" description="FAT" evidence="15">
    <location>
        <begin position="1874"/>
        <end position="2401"/>
    </location>
</feature>
<dbReference type="InterPro" id="IPR011009">
    <property type="entry name" value="Kinase-like_dom_sf"/>
</dbReference>
<keyword evidence="5" id="KW-0808">Transferase</keyword>
<dbReference type="GO" id="GO:0005634">
    <property type="term" value="C:nucleus"/>
    <property type="evidence" value="ECO:0007669"/>
    <property type="project" value="TreeGrafter"/>
</dbReference>
<evidence type="ECO:0000256" key="5">
    <source>
        <dbReference type="ARBA" id="ARBA00022679"/>
    </source>
</evidence>
<dbReference type="GO" id="GO:0044877">
    <property type="term" value="F:protein-containing complex binding"/>
    <property type="evidence" value="ECO:0007669"/>
    <property type="project" value="InterPro"/>
</dbReference>
<dbReference type="InterPro" id="IPR009076">
    <property type="entry name" value="FRB_dom"/>
</dbReference>
<evidence type="ECO:0000259" key="16">
    <source>
        <dbReference type="PROSITE" id="PS51190"/>
    </source>
</evidence>
<dbReference type="GO" id="GO:0031931">
    <property type="term" value="C:TORC1 complex"/>
    <property type="evidence" value="ECO:0007669"/>
    <property type="project" value="TreeGrafter"/>
</dbReference>
<dbReference type="FunFam" id="1.25.10.10:FF:000371">
    <property type="entry name" value="Serine/threonine-protein kinase TOR"/>
    <property type="match status" value="1"/>
</dbReference>
<dbReference type="InterPro" id="IPR024585">
    <property type="entry name" value="mTOR_dom"/>
</dbReference>
<dbReference type="GO" id="GO:0031932">
    <property type="term" value="C:TORC2 complex"/>
    <property type="evidence" value="ECO:0007669"/>
    <property type="project" value="TreeGrafter"/>
</dbReference>
<dbReference type="InterPro" id="IPR057564">
    <property type="entry name" value="HEAT_ATR"/>
</dbReference>
<feature type="repeat" description="HEAT" evidence="13">
    <location>
        <begin position="1335"/>
        <end position="1367"/>
    </location>
</feature>
<evidence type="ECO:0000259" key="15">
    <source>
        <dbReference type="PROSITE" id="PS51189"/>
    </source>
</evidence>
<comment type="subunit">
    <text evidence="2">Associates with DNA double-strand breaks.</text>
</comment>
<dbReference type="GO" id="GO:0005737">
    <property type="term" value="C:cytoplasm"/>
    <property type="evidence" value="ECO:0007669"/>
    <property type="project" value="TreeGrafter"/>
</dbReference>
<keyword evidence="8 17" id="KW-0418">Kinase</keyword>
<evidence type="ECO:0000256" key="8">
    <source>
        <dbReference type="ARBA" id="ARBA00022777"/>
    </source>
</evidence>
<dbReference type="Pfam" id="PF02259">
    <property type="entry name" value="FAT"/>
    <property type="match status" value="1"/>
</dbReference>
<evidence type="ECO:0000256" key="4">
    <source>
        <dbReference type="ARBA" id="ARBA00022527"/>
    </source>
</evidence>
<evidence type="ECO:0000256" key="13">
    <source>
        <dbReference type="PROSITE-ProRule" id="PRU00103"/>
    </source>
</evidence>
<evidence type="ECO:0000256" key="10">
    <source>
        <dbReference type="ARBA" id="ARBA00025079"/>
    </source>
</evidence>
<dbReference type="FunFam" id="3.30.1010.10:FF:000004">
    <property type="entry name" value="Serine/threonine-protein kinase TOR"/>
    <property type="match status" value="1"/>
</dbReference>
<protein>
    <recommendedName>
        <fullName evidence="3">non-specific serine/threonine protein kinase</fullName>
        <ecNumber evidence="3">2.7.11.1</ecNumber>
    </recommendedName>
</protein>
<dbReference type="FunFam" id="1.10.1070.11:FF:000020">
    <property type="entry name" value="Serine/threonine-protein kinase TOR"/>
    <property type="match status" value="1"/>
</dbReference>
<dbReference type="GO" id="GO:0016242">
    <property type="term" value="P:negative regulation of macroautophagy"/>
    <property type="evidence" value="ECO:0007669"/>
    <property type="project" value="TreeGrafter"/>
</dbReference>
<dbReference type="PANTHER" id="PTHR11139:SF9">
    <property type="entry name" value="SERINE_THREONINE-PROTEIN KINASE MTOR"/>
    <property type="match status" value="1"/>
</dbReference>
<dbReference type="FunFam" id="1.25.10.10:FF:000487">
    <property type="entry name" value="Serine/threonine-protein kinase TOR"/>
    <property type="match status" value="1"/>
</dbReference>
<dbReference type="InterPro" id="IPR003152">
    <property type="entry name" value="FATC_dom"/>
</dbReference>
<dbReference type="Gene3D" id="3.30.1010.10">
    <property type="entry name" value="Phosphatidylinositol 3-kinase Catalytic Subunit, Chain A, domain 4"/>
    <property type="match status" value="1"/>
</dbReference>
<feature type="domain" description="FATC" evidence="16">
    <location>
        <begin position="2866"/>
        <end position="2898"/>
    </location>
</feature>
<dbReference type="EC" id="2.7.11.1" evidence="3"/>
<evidence type="ECO:0000256" key="2">
    <source>
        <dbReference type="ARBA" id="ARBA00011370"/>
    </source>
</evidence>
<feature type="domain" description="PI3K/PI4K catalytic" evidence="14">
    <location>
        <begin position="2507"/>
        <end position="2823"/>
    </location>
</feature>
<dbReference type="PROSITE" id="PS00915">
    <property type="entry name" value="PI3_4_KINASE_1"/>
    <property type="match status" value="1"/>
</dbReference>
<dbReference type="PROSITE" id="PS51189">
    <property type="entry name" value="FAT"/>
    <property type="match status" value="1"/>
</dbReference>
<keyword evidence="4" id="KW-0723">Serine/threonine-protein kinase</keyword>
<name>A0A3M7MAP8_9PLEO</name>
<dbReference type="InterPro" id="IPR050517">
    <property type="entry name" value="DDR_Repair_Kinase"/>
</dbReference>
<dbReference type="EMBL" id="KE747827">
    <property type="protein sequence ID" value="RMZ71557.1"/>
    <property type="molecule type" value="Genomic_DNA"/>
</dbReference>
<dbReference type="Pfam" id="PF11865">
    <property type="entry name" value="mTOR_dom"/>
    <property type="match status" value="1"/>
</dbReference>
<dbReference type="SMART" id="SM01346">
    <property type="entry name" value="DUF3385"/>
    <property type="match status" value="1"/>
</dbReference>
<evidence type="ECO:0000256" key="1">
    <source>
        <dbReference type="ARBA" id="ARBA00011031"/>
    </source>
</evidence>
<dbReference type="PROSITE" id="PS51190">
    <property type="entry name" value="FATC"/>
    <property type="match status" value="1"/>
</dbReference>
<dbReference type="GO" id="GO:0005524">
    <property type="term" value="F:ATP binding"/>
    <property type="evidence" value="ECO:0007669"/>
    <property type="project" value="UniProtKB-KW"/>
</dbReference>
<dbReference type="Pfam" id="PF00454">
    <property type="entry name" value="PI3_PI4_kinase"/>
    <property type="match status" value="1"/>
</dbReference>
<evidence type="ECO:0000259" key="14">
    <source>
        <dbReference type="PROSITE" id="PS50290"/>
    </source>
</evidence>
<evidence type="ECO:0000313" key="18">
    <source>
        <dbReference type="Proteomes" id="UP000265663"/>
    </source>
</evidence>